<evidence type="ECO:0000313" key="2">
    <source>
        <dbReference type="EMBL" id="CAG2199393.1"/>
    </source>
</evidence>
<evidence type="ECO:0000256" key="1">
    <source>
        <dbReference type="SAM" id="Phobius"/>
    </source>
</evidence>
<dbReference type="InterPro" id="IPR027897">
    <property type="entry name" value="DUF4559"/>
</dbReference>
<dbReference type="OrthoDB" id="5989012at2759"/>
<comment type="caution">
    <text evidence="2">The sequence shown here is derived from an EMBL/GenBank/DDBJ whole genome shotgun (WGS) entry which is preliminary data.</text>
</comment>
<accession>A0A8S3QYK9</accession>
<gene>
    <name evidence="2" type="ORF">MEDL_14175</name>
</gene>
<reference evidence="2" key="1">
    <citation type="submission" date="2021-03" db="EMBL/GenBank/DDBJ databases">
        <authorList>
            <person name="Bekaert M."/>
        </authorList>
    </citation>
    <scope>NUCLEOTIDE SEQUENCE</scope>
</reference>
<dbReference type="EMBL" id="CAJPWZ010000721">
    <property type="protein sequence ID" value="CAG2199393.1"/>
    <property type="molecule type" value="Genomic_DNA"/>
</dbReference>
<dbReference type="Pfam" id="PF15112">
    <property type="entry name" value="DUF4559"/>
    <property type="match status" value="1"/>
</dbReference>
<dbReference type="AlphaFoldDB" id="A0A8S3QYK9"/>
<keyword evidence="1" id="KW-0812">Transmembrane</keyword>
<name>A0A8S3QYK9_MYTED</name>
<protein>
    <submittedName>
        <fullName evidence="2">Uncharacterized protein</fullName>
    </submittedName>
</protein>
<feature type="transmembrane region" description="Helical" evidence="1">
    <location>
        <begin position="279"/>
        <end position="297"/>
    </location>
</feature>
<keyword evidence="1" id="KW-0472">Membrane</keyword>
<keyword evidence="1" id="KW-1133">Transmembrane helix</keyword>
<proteinExistence type="predicted"/>
<keyword evidence="3" id="KW-1185">Reference proteome</keyword>
<sequence length="312" mass="36062">MAPIDLNKLDNFISFALGLRFCVSGLQDFILDTMETTHQTILQRIPKGFCNKNCSRKYGNFLSQWCNICRQWKDELGKLCRYKKQRDRINWKEIDTIDFPYSTPDSYEAISKVFVRDVHQLRQGIYQDLGAVISLFMNMKTFSIDNQIMADVQRHRNNSFAHNYLVSVDETEKKLCLQSLIRMLKVPDIFCKESAKVAVILIEELLSTKGIPTSLLQHQAARETLALVRENFEQLAHCTELQTVAFASARNAFKERIDNLILGSTIKQQRLPKGQTVRFILKCICILIPLFGMLYILSNFQMQLDPSNEGIY</sequence>
<evidence type="ECO:0000313" key="3">
    <source>
        <dbReference type="Proteomes" id="UP000683360"/>
    </source>
</evidence>
<organism evidence="2 3">
    <name type="scientific">Mytilus edulis</name>
    <name type="common">Blue mussel</name>
    <dbReference type="NCBI Taxonomy" id="6550"/>
    <lineage>
        <taxon>Eukaryota</taxon>
        <taxon>Metazoa</taxon>
        <taxon>Spiralia</taxon>
        <taxon>Lophotrochozoa</taxon>
        <taxon>Mollusca</taxon>
        <taxon>Bivalvia</taxon>
        <taxon>Autobranchia</taxon>
        <taxon>Pteriomorphia</taxon>
        <taxon>Mytilida</taxon>
        <taxon>Mytiloidea</taxon>
        <taxon>Mytilidae</taxon>
        <taxon>Mytilinae</taxon>
        <taxon>Mytilus</taxon>
    </lineage>
</organism>
<dbReference type="Proteomes" id="UP000683360">
    <property type="component" value="Unassembled WGS sequence"/>
</dbReference>